<evidence type="ECO:0000256" key="1">
    <source>
        <dbReference type="SAM" id="MobiDB-lite"/>
    </source>
</evidence>
<feature type="compositionally biased region" description="Low complexity" evidence="1">
    <location>
        <begin position="121"/>
        <end position="135"/>
    </location>
</feature>
<evidence type="ECO:0000313" key="3">
    <source>
        <dbReference type="Proteomes" id="UP001279734"/>
    </source>
</evidence>
<evidence type="ECO:0000313" key="2">
    <source>
        <dbReference type="EMBL" id="GMH08684.1"/>
    </source>
</evidence>
<protein>
    <submittedName>
        <fullName evidence="2">Uncharacterized protein</fullName>
    </submittedName>
</protein>
<organism evidence="2 3">
    <name type="scientific">Nepenthes gracilis</name>
    <name type="common">Slender pitcher plant</name>
    <dbReference type="NCBI Taxonomy" id="150966"/>
    <lineage>
        <taxon>Eukaryota</taxon>
        <taxon>Viridiplantae</taxon>
        <taxon>Streptophyta</taxon>
        <taxon>Embryophyta</taxon>
        <taxon>Tracheophyta</taxon>
        <taxon>Spermatophyta</taxon>
        <taxon>Magnoliopsida</taxon>
        <taxon>eudicotyledons</taxon>
        <taxon>Gunneridae</taxon>
        <taxon>Pentapetalae</taxon>
        <taxon>Caryophyllales</taxon>
        <taxon>Nepenthaceae</taxon>
        <taxon>Nepenthes</taxon>
    </lineage>
</organism>
<gene>
    <name evidence="2" type="ORF">Nepgr_010524</name>
</gene>
<feature type="region of interest" description="Disordered" evidence="1">
    <location>
        <begin position="116"/>
        <end position="135"/>
    </location>
</feature>
<dbReference type="Proteomes" id="UP001279734">
    <property type="component" value="Unassembled WGS sequence"/>
</dbReference>
<sequence length="181" mass="19530">MVRESPSLLMPPISQAASFVYQALAVILDNSPQESGCQRCGFAVVPLYWKGMARVRPQSPSPVTKPIVVPSLTKILIPSSPTKLTMIIAFLGSSLLYSTVGVSCLTRIPFAPPHSQLGTSPQAAQPLQETAEEQATAVVEPRAEVAEEKADQVVMLMEEAHSYFEACFVVAESHLCHVCGY</sequence>
<keyword evidence="3" id="KW-1185">Reference proteome</keyword>
<dbReference type="AlphaFoldDB" id="A0AAD3XLE9"/>
<dbReference type="EMBL" id="BSYO01000008">
    <property type="protein sequence ID" value="GMH08684.1"/>
    <property type="molecule type" value="Genomic_DNA"/>
</dbReference>
<comment type="caution">
    <text evidence="2">The sequence shown here is derived from an EMBL/GenBank/DDBJ whole genome shotgun (WGS) entry which is preliminary data.</text>
</comment>
<name>A0AAD3XLE9_NEPGR</name>
<reference evidence="2" key="1">
    <citation type="submission" date="2023-05" db="EMBL/GenBank/DDBJ databases">
        <title>Nepenthes gracilis genome sequencing.</title>
        <authorList>
            <person name="Fukushima K."/>
        </authorList>
    </citation>
    <scope>NUCLEOTIDE SEQUENCE</scope>
    <source>
        <strain evidence="2">SING2019-196</strain>
    </source>
</reference>
<accession>A0AAD3XLE9</accession>
<proteinExistence type="predicted"/>